<dbReference type="Gene3D" id="1.20.1250.20">
    <property type="entry name" value="MFS general substrate transporter like domains"/>
    <property type="match status" value="2"/>
</dbReference>
<feature type="transmembrane region" description="Helical" evidence="4">
    <location>
        <begin position="54"/>
        <end position="75"/>
    </location>
</feature>
<feature type="transmembrane region" description="Helical" evidence="4">
    <location>
        <begin position="235"/>
        <end position="259"/>
    </location>
</feature>
<proteinExistence type="predicted"/>
<keyword evidence="3 4" id="KW-0472">Membrane</keyword>
<feature type="transmembrane region" description="Helical" evidence="4">
    <location>
        <begin position="298"/>
        <end position="320"/>
    </location>
</feature>
<keyword evidence="1 4" id="KW-0812">Transmembrane</keyword>
<accession>A0ABS9KJZ8</accession>
<dbReference type="RefSeq" id="WP_237867873.1">
    <property type="nucleotide sequence ID" value="NZ_JAKLTR010000001.1"/>
</dbReference>
<organism evidence="5 6">
    <name type="scientific">Terrimonas ginsenosidimutans</name>
    <dbReference type="NCBI Taxonomy" id="2908004"/>
    <lineage>
        <taxon>Bacteria</taxon>
        <taxon>Pseudomonadati</taxon>
        <taxon>Bacteroidota</taxon>
        <taxon>Chitinophagia</taxon>
        <taxon>Chitinophagales</taxon>
        <taxon>Chitinophagaceae</taxon>
        <taxon>Terrimonas</taxon>
    </lineage>
</organism>
<feature type="transmembrane region" description="Helical" evidence="4">
    <location>
        <begin position="417"/>
        <end position="436"/>
    </location>
</feature>
<feature type="transmembrane region" description="Helical" evidence="4">
    <location>
        <begin position="265"/>
        <end position="286"/>
    </location>
</feature>
<comment type="caution">
    <text evidence="5">The sequence shown here is derived from an EMBL/GenBank/DDBJ whole genome shotgun (WGS) entry which is preliminary data.</text>
</comment>
<sequence length="494" mass="55302">MNLKPKTTLTESEVQAGLKLVRVEGLTTEAMTTLIGGAFLVALALLLGANNFQIGLLAALPTLTNVFQLLSVWLVRRYNNRRAISVVCSLLGRLPLVIVGILPFFTEGSIQLVIFFLFFYYLFSSIAGPSWNAWMKDLVPEAQLGSFFSRRSGSMQILNVILSLILAFVIDYVKDHYPQYELTTYSVMFIIAGISGLSGALFLLSRTPEPQSILAKENIFTLLKRPLKDVNFRKLLVFNSAWVFALNIAIPFFTVYMLRELKLEMTYVIALTVISQLCSIFTIRMWGTFSDRYSNKTILAIAAPLYILCIIGWCFVGIYTKFTPNLILLVILHIGAGIATAGINLSLTNIGLKLAPKEHAIVYLSTKNIITAIFSAVAPIIGGLLADFFGKRSLVINAHWDSPSYDKVVYLLKLHDMNFLFLIGAALAFISLELLVRVKEVGEVEKNTVVRIMRSSIKNNLKDYFLIGNLITWHEHLFGFFKKRTPDHSNSQKS</sequence>
<gene>
    <name evidence="5" type="ORF">LZZ85_00070</name>
</gene>
<dbReference type="InterPro" id="IPR036259">
    <property type="entry name" value="MFS_trans_sf"/>
</dbReference>
<dbReference type="PANTHER" id="PTHR23526:SF2">
    <property type="entry name" value="MAJOR FACILITATOR SUPERFAMILY (MFS) PROFILE DOMAIN-CONTAINING PROTEIN"/>
    <property type="match status" value="1"/>
</dbReference>
<dbReference type="Pfam" id="PF07690">
    <property type="entry name" value="MFS_1"/>
    <property type="match status" value="1"/>
</dbReference>
<dbReference type="EMBL" id="JAKLTR010000001">
    <property type="protein sequence ID" value="MCG2612644.1"/>
    <property type="molecule type" value="Genomic_DNA"/>
</dbReference>
<feature type="transmembrane region" description="Helical" evidence="4">
    <location>
        <begin position="185"/>
        <end position="204"/>
    </location>
</feature>
<feature type="transmembrane region" description="Helical" evidence="4">
    <location>
        <begin position="30"/>
        <end position="48"/>
    </location>
</feature>
<reference evidence="5" key="1">
    <citation type="submission" date="2022-01" db="EMBL/GenBank/DDBJ databases">
        <authorList>
            <person name="Jo J.-H."/>
            <person name="Im W.-T."/>
        </authorList>
    </citation>
    <scope>NUCLEOTIDE SEQUENCE</scope>
    <source>
        <strain evidence="5">NA20</strain>
    </source>
</reference>
<dbReference type="InterPro" id="IPR011701">
    <property type="entry name" value="MFS"/>
</dbReference>
<name>A0ABS9KJZ8_9BACT</name>
<feature type="transmembrane region" description="Helical" evidence="4">
    <location>
        <begin position="112"/>
        <end position="134"/>
    </location>
</feature>
<dbReference type="SUPFAM" id="SSF103473">
    <property type="entry name" value="MFS general substrate transporter"/>
    <property type="match status" value="1"/>
</dbReference>
<keyword evidence="2 4" id="KW-1133">Transmembrane helix</keyword>
<evidence type="ECO:0000256" key="2">
    <source>
        <dbReference type="ARBA" id="ARBA00022989"/>
    </source>
</evidence>
<feature type="transmembrane region" description="Helical" evidence="4">
    <location>
        <begin position="368"/>
        <end position="386"/>
    </location>
</feature>
<dbReference type="InterPro" id="IPR052528">
    <property type="entry name" value="Sugar_transport-like"/>
</dbReference>
<protein>
    <submittedName>
        <fullName evidence="5">MFS transporter</fullName>
    </submittedName>
</protein>
<evidence type="ECO:0000256" key="4">
    <source>
        <dbReference type="SAM" id="Phobius"/>
    </source>
</evidence>
<evidence type="ECO:0000256" key="3">
    <source>
        <dbReference type="ARBA" id="ARBA00023136"/>
    </source>
</evidence>
<feature type="transmembrane region" description="Helical" evidence="4">
    <location>
        <begin position="326"/>
        <end position="347"/>
    </location>
</feature>
<feature type="transmembrane region" description="Helical" evidence="4">
    <location>
        <begin position="87"/>
        <end position="106"/>
    </location>
</feature>
<feature type="transmembrane region" description="Helical" evidence="4">
    <location>
        <begin position="155"/>
        <end position="173"/>
    </location>
</feature>
<dbReference type="PANTHER" id="PTHR23526">
    <property type="entry name" value="INTEGRAL MEMBRANE TRANSPORT PROTEIN-RELATED"/>
    <property type="match status" value="1"/>
</dbReference>
<keyword evidence="6" id="KW-1185">Reference proteome</keyword>
<evidence type="ECO:0000313" key="5">
    <source>
        <dbReference type="EMBL" id="MCG2612644.1"/>
    </source>
</evidence>
<dbReference type="Proteomes" id="UP001165367">
    <property type="component" value="Unassembled WGS sequence"/>
</dbReference>
<evidence type="ECO:0000256" key="1">
    <source>
        <dbReference type="ARBA" id="ARBA00022692"/>
    </source>
</evidence>
<dbReference type="CDD" id="cd06174">
    <property type="entry name" value="MFS"/>
    <property type="match status" value="1"/>
</dbReference>
<evidence type="ECO:0000313" key="6">
    <source>
        <dbReference type="Proteomes" id="UP001165367"/>
    </source>
</evidence>